<gene>
    <name evidence="2" type="ORF">WIS52_20830</name>
</gene>
<feature type="region of interest" description="Disordered" evidence="1">
    <location>
        <begin position="39"/>
        <end position="67"/>
    </location>
</feature>
<reference evidence="2 3" key="1">
    <citation type="submission" date="2024-03" db="EMBL/GenBank/DDBJ databases">
        <title>Draft genome sequence of Pseudonocardia nematodicida JCM 31783.</title>
        <authorList>
            <person name="Butdee W."/>
            <person name="Duangmal K."/>
        </authorList>
    </citation>
    <scope>NUCLEOTIDE SEQUENCE [LARGE SCALE GENOMIC DNA]</scope>
    <source>
        <strain evidence="2 3">JCM 31783</strain>
    </source>
</reference>
<keyword evidence="3" id="KW-1185">Reference proteome</keyword>
<evidence type="ECO:0000313" key="2">
    <source>
        <dbReference type="EMBL" id="MEQ3552917.1"/>
    </source>
</evidence>
<proteinExistence type="predicted"/>
<dbReference type="RefSeq" id="WP_349299990.1">
    <property type="nucleotide sequence ID" value="NZ_JBEDNQ010000009.1"/>
</dbReference>
<comment type="caution">
    <text evidence="2">The sequence shown here is derived from an EMBL/GenBank/DDBJ whole genome shotgun (WGS) entry which is preliminary data.</text>
</comment>
<protein>
    <submittedName>
        <fullName evidence="2">Uncharacterized protein</fullName>
    </submittedName>
</protein>
<evidence type="ECO:0000256" key="1">
    <source>
        <dbReference type="SAM" id="MobiDB-lite"/>
    </source>
</evidence>
<organism evidence="2 3">
    <name type="scientific">Pseudonocardia nematodicida</name>
    <dbReference type="NCBI Taxonomy" id="1206997"/>
    <lineage>
        <taxon>Bacteria</taxon>
        <taxon>Bacillati</taxon>
        <taxon>Actinomycetota</taxon>
        <taxon>Actinomycetes</taxon>
        <taxon>Pseudonocardiales</taxon>
        <taxon>Pseudonocardiaceae</taxon>
        <taxon>Pseudonocardia</taxon>
    </lineage>
</organism>
<dbReference type="EMBL" id="JBEDNQ010000009">
    <property type="protein sequence ID" value="MEQ3552917.1"/>
    <property type="molecule type" value="Genomic_DNA"/>
</dbReference>
<name>A0ABV1KEM1_9PSEU</name>
<dbReference type="Proteomes" id="UP001494902">
    <property type="component" value="Unassembled WGS sequence"/>
</dbReference>
<evidence type="ECO:0000313" key="3">
    <source>
        <dbReference type="Proteomes" id="UP001494902"/>
    </source>
</evidence>
<accession>A0ABV1KEM1</accession>
<sequence length="67" mass="7559">MADGDDEGRRDDELAAAVDEAVADELKRRRARFLQEIMGADREEGVGRRDGEREDRFLRGLDDDPPG</sequence>